<proteinExistence type="predicted"/>
<dbReference type="EMBL" id="REGN01006633">
    <property type="protein sequence ID" value="RNA08783.1"/>
    <property type="molecule type" value="Genomic_DNA"/>
</dbReference>
<dbReference type="AlphaFoldDB" id="A0A3M7QBU1"/>
<keyword evidence="2" id="KW-1185">Reference proteome</keyword>
<organism evidence="1 2">
    <name type="scientific">Brachionus plicatilis</name>
    <name type="common">Marine rotifer</name>
    <name type="synonym">Brachionus muelleri</name>
    <dbReference type="NCBI Taxonomy" id="10195"/>
    <lineage>
        <taxon>Eukaryota</taxon>
        <taxon>Metazoa</taxon>
        <taxon>Spiralia</taxon>
        <taxon>Gnathifera</taxon>
        <taxon>Rotifera</taxon>
        <taxon>Eurotatoria</taxon>
        <taxon>Monogononta</taxon>
        <taxon>Pseudotrocha</taxon>
        <taxon>Ploima</taxon>
        <taxon>Brachionidae</taxon>
        <taxon>Brachionus</taxon>
    </lineage>
</organism>
<comment type="caution">
    <text evidence="1">The sequence shown here is derived from an EMBL/GenBank/DDBJ whole genome shotgun (WGS) entry which is preliminary data.</text>
</comment>
<protein>
    <submittedName>
        <fullName evidence="1">Uncharacterized protein</fullName>
    </submittedName>
</protein>
<dbReference type="Proteomes" id="UP000276133">
    <property type="component" value="Unassembled WGS sequence"/>
</dbReference>
<name>A0A3M7QBU1_BRAPC</name>
<evidence type="ECO:0000313" key="2">
    <source>
        <dbReference type="Proteomes" id="UP000276133"/>
    </source>
</evidence>
<sequence>MNAQLNYQLLNELKPKRKGSPVRTIRCNIQINLATYLAAKYGLSKRYYTNNRLFNDLDLSISNYLSKTNVIRVQKDSIKFILNKKRPISILDNNLNEKKFDGHFYIAIKFNIEEIVLD</sequence>
<accession>A0A3M7QBU1</accession>
<reference evidence="1 2" key="1">
    <citation type="journal article" date="2018" name="Sci. Rep.">
        <title>Genomic signatures of local adaptation to the degree of environmental predictability in rotifers.</title>
        <authorList>
            <person name="Franch-Gras L."/>
            <person name="Hahn C."/>
            <person name="Garcia-Roger E.M."/>
            <person name="Carmona M.J."/>
            <person name="Serra M."/>
            <person name="Gomez A."/>
        </authorList>
    </citation>
    <scope>NUCLEOTIDE SEQUENCE [LARGE SCALE GENOMIC DNA]</scope>
    <source>
        <strain evidence="1">HYR1</strain>
    </source>
</reference>
<gene>
    <name evidence="1" type="ORF">BpHYR1_050610</name>
</gene>
<evidence type="ECO:0000313" key="1">
    <source>
        <dbReference type="EMBL" id="RNA08783.1"/>
    </source>
</evidence>